<protein>
    <submittedName>
        <fullName evidence="4">S-layer region-like protein</fullName>
    </submittedName>
</protein>
<feature type="domain" description="SLH" evidence="3">
    <location>
        <begin position="82"/>
        <end position="146"/>
    </location>
</feature>
<dbReference type="PANTHER" id="PTHR43308">
    <property type="entry name" value="OUTER MEMBRANE PROTEIN ALPHA-RELATED"/>
    <property type="match status" value="1"/>
</dbReference>
<dbReference type="InterPro" id="IPR047684">
    <property type="entry name" value="Por_som-like"/>
</dbReference>
<dbReference type="Pfam" id="PF04966">
    <property type="entry name" value="OprB"/>
    <property type="match status" value="1"/>
</dbReference>
<evidence type="ECO:0000256" key="1">
    <source>
        <dbReference type="ARBA" id="ARBA00008769"/>
    </source>
</evidence>
<comment type="similarity">
    <text evidence="1 2">Belongs to the OprB family.</text>
</comment>
<reference evidence="4 5" key="1">
    <citation type="submission" date="2017-06" db="EMBL/GenBank/DDBJ databases">
        <title>Genome sequencing of cyanobaciteial culture collection at National Institute for Environmental Studies (NIES).</title>
        <authorList>
            <person name="Hirose Y."/>
            <person name="Shimura Y."/>
            <person name="Fujisawa T."/>
            <person name="Nakamura Y."/>
            <person name="Kawachi M."/>
        </authorList>
    </citation>
    <scope>NUCLEOTIDE SEQUENCE [LARGE SCALE GENOMIC DNA]</scope>
    <source>
        <strain evidence="4 5">NIES-21</strain>
    </source>
</reference>
<evidence type="ECO:0000313" key="5">
    <source>
        <dbReference type="Proteomes" id="UP000218287"/>
    </source>
</evidence>
<dbReference type="GO" id="GO:0008643">
    <property type="term" value="P:carbohydrate transport"/>
    <property type="evidence" value="ECO:0007669"/>
    <property type="project" value="InterPro"/>
</dbReference>
<gene>
    <name evidence="4" type="ORF">NIES21_07230</name>
</gene>
<evidence type="ECO:0000313" key="4">
    <source>
        <dbReference type="EMBL" id="BAY14937.1"/>
    </source>
</evidence>
<dbReference type="OrthoDB" id="474791at2"/>
<evidence type="ECO:0000256" key="2">
    <source>
        <dbReference type="RuleBase" id="RU363072"/>
    </source>
</evidence>
<dbReference type="PANTHER" id="PTHR43308:SF1">
    <property type="entry name" value="OUTER MEMBRANE PROTEIN ALPHA"/>
    <property type="match status" value="1"/>
</dbReference>
<dbReference type="Pfam" id="PF00395">
    <property type="entry name" value="SLH"/>
    <property type="match status" value="1"/>
</dbReference>
<accession>A0A1Z4GBT0</accession>
<dbReference type="GO" id="GO:0016020">
    <property type="term" value="C:membrane"/>
    <property type="evidence" value="ECO:0007669"/>
    <property type="project" value="InterPro"/>
</dbReference>
<dbReference type="NCBIfam" id="NF033921">
    <property type="entry name" value="por_somb"/>
    <property type="match status" value="1"/>
</dbReference>
<dbReference type="PROSITE" id="PS51272">
    <property type="entry name" value="SLH"/>
    <property type="match status" value="1"/>
</dbReference>
<dbReference type="InterPro" id="IPR001119">
    <property type="entry name" value="SLH_dom"/>
</dbReference>
<dbReference type="InterPro" id="IPR038673">
    <property type="entry name" value="OprB_sf"/>
</dbReference>
<dbReference type="InterPro" id="IPR051465">
    <property type="entry name" value="Cell_Envelope_Struct_Comp"/>
</dbReference>
<name>A0A1Z4GBT0_9CYAN</name>
<dbReference type="Proteomes" id="UP000218287">
    <property type="component" value="Chromosome"/>
</dbReference>
<dbReference type="Gene3D" id="2.40.160.180">
    <property type="entry name" value="Carbohydrate-selective porin OprB"/>
    <property type="match status" value="1"/>
</dbReference>
<dbReference type="AlphaFoldDB" id="A0A1Z4GBT0"/>
<keyword evidence="5" id="KW-1185">Reference proteome</keyword>
<sequence length="627" mass="67753">MSSIFRSAVWITPILLIASVVTSKKVLANPVESNINIQAESIKLIQSQQTLTAQTEIKPKKNNVLELTLADDNFDTMSQVTSVSQLSDVQPTDWAFQALQSLVERYGCIAGYPNSTYRGSRAMTRYEFAAGLNACLERINELIATSTADAVKKEDLETLQKLQQEFADGLVELRGRIDPLEARTAELEANQFSTTTKLSGDVIVTFGGVYGDEKALTSDAWRTINNTPGGNRAAREATAYRSAGGRDLEDNTILADRVRIILDSSFSGQDRLRVILRANNTLAFNATNQVSGTNMTRLAWDTTLEPDNSIGVAKLFYNFPVGDKLNVTVDAIGGSFFDNFNTVNPLFSAATTGAISRFGRFAPIYRASNSGLAVGRGSGISAIFKLSDAITFSGGYIARNAENPLDGRGLFDGSYGALGQVAFQPNKNLTLAFTYAHSYFSAVDGNGVATGDVNVSGSEGSTFANNPFGTTAIPIATSANHYGIQSSYKLSDKFILSGWVGYTQAIAETNSGRNPVTNAVNRGDKADIWNWAVTLGFPDLGKKGNVGGIIFGQPPKVTSNDYGAQTLTTTSARREDSDTSYHLEALYRYQVNSNISITPGLIVLFNPEHNSNNDTIYVGTIRTTFRF</sequence>
<dbReference type="InterPro" id="IPR007049">
    <property type="entry name" value="Carb-sel_porin_OprB"/>
</dbReference>
<evidence type="ECO:0000259" key="3">
    <source>
        <dbReference type="PROSITE" id="PS51272"/>
    </source>
</evidence>
<dbReference type="EMBL" id="AP018174">
    <property type="protein sequence ID" value="BAY14937.1"/>
    <property type="molecule type" value="Genomic_DNA"/>
</dbReference>
<dbReference type="GO" id="GO:0015288">
    <property type="term" value="F:porin activity"/>
    <property type="evidence" value="ECO:0007669"/>
    <property type="project" value="InterPro"/>
</dbReference>
<proteinExistence type="inferred from homology"/>
<organism evidence="4 5">
    <name type="scientific">Anabaenopsis circularis NIES-21</name>
    <dbReference type="NCBI Taxonomy" id="1085406"/>
    <lineage>
        <taxon>Bacteria</taxon>
        <taxon>Bacillati</taxon>
        <taxon>Cyanobacteriota</taxon>
        <taxon>Cyanophyceae</taxon>
        <taxon>Nostocales</taxon>
        <taxon>Nodulariaceae</taxon>
        <taxon>Anabaenopsis</taxon>
    </lineage>
</organism>